<comment type="caution">
    <text evidence="5">The sequence shown here is derived from an EMBL/GenBank/DDBJ whole genome shotgun (WGS) entry which is preliminary data.</text>
</comment>
<keyword evidence="2" id="KW-0808">Transferase</keyword>
<dbReference type="Pfam" id="PF00856">
    <property type="entry name" value="SET"/>
    <property type="match status" value="1"/>
</dbReference>
<sequence length="421" mass="47465">MTSPLVRGVQDAVRRVSGAFVSPSIEARLLPGMGMGVVAREPIPKDTLIFQASRDVWYPFSAEFALHEAQQKAPGFVKQLDTLFASSNMFKDRTSFLPNAIVLGTHLAMSQGAPAPSHPTTITDAYIPSLPEFIDLPFYWDEQQFKALEACEEVRQSIQQSAQLYLQIYQHLFGANNQMVAPETFFWAISILMSRATSGKAQPFTLIPFFDWFNHSDSSNECVHEYDSQRGFVVHTARDYQANEQLFINYGHHSNTRLLRNYGFTLSENPYDQVNLTLPVDLQRLDQNDPHITDKQAILNALRMPPGARALTFSSEGRLAPSSHQWLLLRLAEPAEMAKLINSATQGDPSADNRNAALEKRVGAHVHQLAQMRLGQHETSVEDDAQFLQLHEQQMASWMRSALHIRLSEKRILQKVFDNSA</sequence>
<dbReference type="GO" id="GO:0032259">
    <property type="term" value="P:methylation"/>
    <property type="evidence" value="ECO:0007669"/>
    <property type="project" value="UniProtKB-KW"/>
</dbReference>
<dbReference type="GO" id="GO:0016279">
    <property type="term" value="F:protein-lysine N-methyltransferase activity"/>
    <property type="evidence" value="ECO:0007669"/>
    <property type="project" value="TreeGrafter"/>
</dbReference>
<accession>A0A8K1CH97</accession>
<organism evidence="5 6">
    <name type="scientific">Pythium oligandrum</name>
    <name type="common">Mycoparasitic fungus</name>
    <dbReference type="NCBI Taxonomy" id="41045"/>
    <lineage>
        <taxon>Eukaryota</taxon>
        <taxon>Sar</taxon>
        <taxon>Stramenopiles</taxon>
        <taxon>Oomycota</taxon>
        <taxon>Peronosporomycetes</taxon>
        <taxon>Pythiales</taxon>
        <taxon>Pythiaceae</taxon>
        <taxon>Pythium</taxon>
    </lineage>
</organism>
<dbReference type="SUPFAM" id="SSF81822">
    <property type="entry name" value="RuBisCo LSMT C-terminal, substrate-binding domain"/>
    <property type="match status" value="1"/>
</dbReference>
<dbReference type="InterPro" id="IPR001214">
    <property type="entry name" value="SET_dom"/>
</dbReference>
<dbReference type="Proteomes" id="UP000794436">
    <property type="component" value="Unassembled WGS sequence"/>
</dbReference>
<name>A0A8K1CH97_PYTOL</name>
<keyword evidence="1" id="KW-0489">Methyltransferase</keyword>
<dbReference type="OrthoDB" id="341421at2759"/>
<dbReference type="PANTHER" id="PTHR13271">
    <property type="entry name" value="UNCHARACTERIZED PUTATIVE METHYLTRANSFERASE"/>
    <property type="match status" value="1"/>
</dbReference>
<evidence type="ECO:0000256" key="2">
    <source>
        <dbReference type="ARBA" id="ARBA00022679"/>
    </source>
</evidence>
<keyword evidence="6" id="KW-1185">Reference proteome</keyword>
<dbReference type="InterPro" id="IPR015353">
    <property type="entry name" value="Rubisco_LSMT_subst-bd"/>
</dbReference>
<dbReference type="InterPro" id="IPR036464">
    <property type="entry name" value="Rubisco_LSMT_subst-bd_sf"/>
</dbReference>
<reference evidence="5" key="1">
    <citation type="submission" date="2019-03" db="EMBL/GenBank/DDBJ databases">
        <title>Long read genome sequence of the mycoparasitic Pythium oligandrum ATCC 38472 isolated from sugarbeet rhizosphere.</title>
        <authorList>
            <person name="Gaulin E."/>
        </authorList>
    </citation>
    <scope>NUCLEOTIDE SEQUENCE</scope>
    <source>
        <strain evidence="5">ATCC 38472_TT</strain>
    </source>
</reference>
<evidence type="ECO:0000256" key="1">
    <source>
        <dbReference type="ARBA" id="ARBA00022603"/>
    </source>
</evidence>
<dbReference type="Pfam" id="PF09273">
    <property type="entry name" value="Rubis-subs-bind"/>
    <property type="match status" value="1"/>
</dbReference>
<evidence type="ECO:0000256" key="3">
    <source>
        <dbReference type="ARBA" id="ARBA00022691"/>
    </source>
</evidence>
<gene>
    <name evidence="5" type="ORF">Poli38472_002146</name>
</gene>
<proteinExistence type="predicted"/>
<dbReference type="Gene3D" id="3.90.1410.10">
    <property type="entry name" value="set domain protein methyltransferase, domain 1"/>
    <property type="match status" value="1"/>
</dbReference>
<dbReference type="InterPro" id="IPR050600">
    <property type="entry name" value="SETD3_SETD6_MTase"/>
</dbReference>
<dbReference type="SUPFAM" id="SSF82199">
    <property type="entry name" value="SET domain"/>
    <property type="match status" value="1"/>
</dbReference>
<dbReference type="PROSITE" id="PS50280">
    <property type="entry name" value="SET"/>
    <property type="match status" value="1"/>
</dbReference>
<dbReference type="InterPro" id="IPR046341">
    <property type="entry name" value="SET_dom_sf"/>
</dbReference>
<evidence type="ECO:0000313" key="5">
    <source>
        <dbReference type="EMBL" id="TMW63205.1"/>
    </source>
</evidence>
<evidence type="ECO:0000259" key="4">
    <source>
        <dbReference type="PROSITE" id="PS50280"/>
    </source>
</evidence>
<keyword evidence="3" id="KW-0949">S-adenosyl-L-methionine</keyword>
<feature type="domain" description="SET" evidence="4">
    <location>
        <begin position="23"/>
        <end position="251"/>
    </location>
</feature>
<evidence type="ECO:0000313" key="6">
    <source>
        <dbReference type="Proteomes" id="UP000794436"/>
    </source>
</evidence>
<dbReference type="CDD" id="cd10527">
    <property type="entry name" value="SET_LSMT"/>
    <property type="match status" value="1"/>
</dbReference>
<dbReference type="EMBL" id="SPLM01000072">
    <property type="protein sequence ID" value="TMW63205.1"/>
    <property type="molecule type" value="Genomic_DNA"/>
</dbReference>
<dbReference type="Gene3D" id="3.90.1420.10">
    <property type="entry name" value="Rubisco LSMT, substrate-binding domain"/>
    <property type="match status" value="1"/>
</dbReference>
<dbReference type="AlphaFoldDB" id="A0A8K1CH97"/>
<protein>
    <recommendedName>
        <fullName evidence="4">SET domain-containing protein</fullName>
    </recommendedName>
</protein>